<dbReference type="RefSeq" id="WP_009989514.1">
    <property type="nucleotide sequence ID" value="NZ_CP011055.2"/>
</dbReference>
<dbReference type="InterPro" id="IPR008949">
    <property type="entry name" value="Isoprenoid_synthase_dom_sf"/>
</dbReference>
<evidence type="ECO:0000313" key="9">
    <source>
        <dbReference type="EMBL" id="AKA77986.1"/>
    </source>
</evidence>
<dbReference type="EMBL" id="CP033240">
    <property type="protein sequence ID" value="AZF80180.1"/>
    <property type="molecule type" value="Genomic_DNA"/>
</dbReference>
<dbReference type="EMBL" id="CP033235">
    <property type="protein sequence ID" value="AZF67105.1"/>
    <property type="molecule type" value="Genomic_DNA"/>
</dbReference>
<organism evidence="8 19">
    <name type="scientific">Saccharolobus solfataricus</name>
    <name type="common">Sulfolobus solfataricus</name>
    <dbReference type="NCBI Taxonomy" id="2287"/>
    <lineage>
        <taxon>Archaea</taxon>
        <taxon>Thermoproteota</taxon>
        <taxon>Thermoprotei</taxon>
        <taxon>Sulfolobales</taxon>
        <taxon>Sulfolobaceae</taxon>
        <taxon>Saccharolobus</taxon>
    </lineage>
</organism>
<dbReference type="Proteomes" id="UP000033057">
    <property type="component" value="Chromosome"/>
</dbReference>
<dbReference type="GO" id="GO:0004659">
    <property type="term" value="F:prenyltransferase activity"/>
    <property type="evidence" value="ECO:0007669"/>
    <property type="project" value="InterPro"/>
</dbReference>
<name>A0A0E3KA03_SACSO</name>
<evidence type="ECO:0000313" key="29">
    <source>
        <dbReference type="Proteomes" id="UP000282269"/>
    </source>
</evidence>
<evidence type="ECO:0000256" key="2">
    <source>
        <dbReference type="ARBA" id="ARBA00006706"/>
    </source>
</evidence>
<dbReference type="EMBL" id="CP033239">
    <property type="protein sequence ID" value="AZF77572.1"/>
    <property type="molecule type" value="Genomic_DNA"/>
</dbReference>
<evidence type="ECO:0000313" key="23">
    <source>
        <dbReference type="Proteomes" id="UP000267993"/>
    </source>
</evidence>
<dbReference type="Proteomes" id="UP000267993">
    <property type="component" value="Chromosome"/>
</dbReference>
<dbReference type="EMBL" id="CP033237">
    <property type="protein sequence ID" value="AZF72345.1"/>
    <property type="molecule type" value="Genomic_DNA"/>
</dbReference>
<dbReference type="Proteomes" id="UP000269431">
    <property type="component" value="Chromosome"/>
</dbReference>
<reference evidence="8" key="5">
    <citation type="submission" date="2018-10" db="EMBL/GenBank/DDBJ databases">
        <authorList>
            <person name="McCarthy S."/>
            <person name="Gradnigo J."/>
            <person name="Johnson T."/>
            <person name="Payne S."/>
            <person name="Lipzen A."/>
            <person name="Schackwitz W."/>
            <person name="Martin J."/>
            <person name="Moriyama E."/>
            <person name="Blum P."/>
        </authorList>
    </citation>
    <scope>NUCLEOTIDE SEQUENCE</scope>
    <source>
        <strain evidence="7">SARC-B</strain>
        <strain evidence="8">SARC-C</strain>
        <strain evidence="9">SULA</strain>
    </source>
</reference>
<comment type="cofactor">
    <cofactor evidence="1">
        <name>Mg(2+)</name>
        <dbReference type="ChEBI" id="CHEBI:18420"/>
    </cofactor>
</comment>
<dbReference type="KEGG" id="ssof:SULC_0149"/>
<reference evidence="22" key="3">
    <citation type="submission" date="2016-04" db="EMBL/GenBank/DDBJ databases">
        <authorList>
            <person name="Shah S.A."/>
            <person name="Garrett R.A."/>
        </authorList>
    </citation>
    <scope>NUCLEOTIDE SEQUENCE [LARGE SCALE GENOMIC DNA]</scope>
    <source>
        <strain evidence="22">ATCC 35091 / DSM 1616 / JCM 8930 / NBRC 15331 / P1</strain>
    </source>
</reference>
<dbReference type="Proteomes" id="UP000076770">
    <property type="component" value="Chromosome i"/>
</dbReference>
<reference evidence="19 20" key="1">
    <citation type="journal article" date="2015" name="Genome Announc.">
        <title>Complete Genome Sequence of Sulfolobus solfataricus Strain 98/2 and Evolved Derivatives.</title>
        <authorList>
            <person name="McCarthy S."/>
            <person name="Gradnigo J."/>
            <person name="Johnson T."/>
            <person name="Payne S."/>
            <person name="Lipzen A."/>
            <person name="Martin J."/>
            <person name="Schackwitz W."/>
            <person name="Moriyama E."/>
            <person name="Blum P."/>
        </authorList>
    </citation>
    <scope>NUCLEOTIDE SEQUENCE [LARGE SCALE GENOMIC DNA]</scope>
    <source>
        <strain evidence="19">98/2 SULC</strain>
        <strain evidence="7">SARC-B</strain>
        <strain evidence="8">SARC-C</strain>
        <strain evidence="9 21">SULA</strain>
        <strain evidence="20">SULB</strain>
    </source>
</reference>
<evidence type="ECO:0000313" key="7">
    <source>
        <dbReference type="EMBL" id="AKA72594.1"/>
    </source>
</evidence>
<dbReference type="Proteomes" id="UP000273443">
    <property type="component" value="Chromosome"/>
</dbReference>
<reference evidence="17 30" key="6">
    <citation type="journal article" date="2020" name="Nat. Commun.">
        <title>The structures of two archaeal type IV pili illuminate evolutionary relationships.</title>
        <authorList>
            <person name="Wang F."/>
            <person name="Baquero D.P."/>
            <person name="Su Z."/>
            <person name="Beltran L.C."/>
            <person name="Prangishvili D."/>
            <person name="Krupovic M."/>
            <person name="Egelman E.H."/>
        </authorList>
    </citation>
    <scope>NUCLEOTIDE SEQUENCE [LARGE SCALE GENOMIC DNA]</scope>
    <source>
        <strain evidence="17 30">POZ149</strain>
    </source>
</reference>
<dbReference type="SFLD" id="SFLDS00005">
    <property type="entry name" value="Isoprenoid_Synthase_Type_I"/>
    <property type="match status" value="1"/>
</dbReference>
<evidence type="ECO:0000313" key="12">
    <source>
        <dbReference type="EMBL" id="AZF72345.1"/>
    </source>
</evidence>
<evidence type="ECO:0000313" key="13">
    <source>
        <dbReference type="EMBL" id="AZF74965.1"/>
    </source>
</evidence>
<dbReference type="EMBL" id="CP011056">
    <property type="protein sequence ID" value="AKA75293.1"/>
    <property type="molecule type" value="Genomic_DNA"/>
</dbReference>
<dbReference type="Proteomes" id="UP000282269">
    <property type="component" value="Chromosome"/>
</dbReference>
<dbReference type="PROSITE" id="PS00444">
    <property type="entry name" value="POLYPRENYL_SYNTHASE_2"/>
    <property type="match status" value="1"/>
</dbReference>
<dbReference type="EMBL" id="CP033238">
    <property type="protein sequence ID" value="AZF74965.1"/>
    <property type="molecule type" value="Genomic_DNA"/>
</dbReference>
<dbReference type="InterPro" id="IPR053655">
    <property type="entry name" value="HexPP_synthase"/>
</dbReference>
<dbReference type="InterPro" id="IPR000092">
    <property type="entry name" value="Polyprenyl_synt"/>
</dbReference>
<evidence type="ECO:0000256" key="6">
    <source>
        <dbReference type="RuleBase" id="RU004466"/>
    </source>
</evidence>
<evidence type="ECO:0000313" key="26">
    <source>
        <dbReference type="Proteomes" id="UP000273443"/>
    </source>
</evidence>
<dbReference type="EMBL" id="CP033236">
    <property type="protein sequence ID" value="AZF69725.1"/>
    <property type="molecule type" value="Genomic_DNA"/>
</dbReference>
<evidence type="ECO:0000313" key="21">
    <source>
        <dbReference type="Proteomes" id="UP000033106"/>
    </source>
</evidence>
<evidence type="ECO:0000313" key="22">
    <source>
        <dbReference type="Proteomes" id="UP000076770"/>
    </source>
</evidence>
<dbReference type="EMBL" id="CP011057">
    <property type="protein sequence ID" value="AKA77986.1"/>
    <property type="molecule type" value="Genomic_DNA"/>
</dbReference>
<dbReference type="EMBL" id="CP033241">
    <property type="protein sequence ID" value="AZF82786.1"/>
    <property type="molecule type" value="Genomic_DNA"/>
</dbReference>
<comment type="similarity">
    <text evidence="2 6">Belongs to the FPP/GGPP synthase family.</text>
</comment>
<dbReference type="EMBL" id="LT549890">
    <property type="protein sequence ID" value="SAI86030.1"/>
    <property type="molecule type" value="Genomic_DNA"/>
</dbReference>
<dbReference type="OrthoDB" id="26738at2157"/>
<dbReference type="SFLD" id="SFLDG01017">
    <property type="entry name" value="Polyprenyl_Transferase_Like"/>
    <property type="match status" value="1"/>
</dbReference>
<dbReference type="GO" id="GO:0008299">
    <property type="term" value="P:isoprenoid biosynthetic process"/>
    <property type="evidence" value="ECO:0007669"/>
    <property type="project" value="InterPro"/>
</dbReference>
<dbReference type="Proteomes" id="UP000278715">
    <property type="component" value="Chromosome"/>
</dbReference>
<keyword evidence="4" id="KW-0479">Metal-binding</keyword>
<evidence type="ECO:0000313" key="24">
    <source>
        <dbReference type="Proteomes" id="UP000269431"/>
    </source>
</evidence>
<evidence type="ECO:0000313" key="20">
    <source>
        <dbReference type="Proteomes" id="UP000033085"/>
    </source>
</evidence>
<dbReference type="Proteomes" id="UP000033085">
    <property type="component" value="Chromosome"/>
</dbReference>
<dbReference type="GO" id="GO:0046872">
    <property type="term" value="F:metal ion binding"/>
    <property type="evidence" value="ECO:0007669"/>
    <property type="project" value="UniProtKB-KW"/>
</dbReference>
<dbReference type="Pfam" id="PF00348">
    <property type="entry name" value="polyprenyl_synt"/>
    <property type="match status" value="1"/>
</dbReference>
<keyword evidence="3 6" id="KW-0808">Transferase</keyword>
<sequence>MSIIEFWLEAKATIDRLIEQFLNSNRDWDLVDISSYILKDGKRFRGTLNMFFTVALGGDIKDSYGGALAIEILHSASLALDDIVDLDATRRGDKAAWVVYGNRKVIFITNYLIPTALRIIQTSYGDDALNTSIELWKDTSVGALRDMYDNSDYIRTIELKTGSLFKLSTVLSAYASKHYNTKQQMLDVGKYLGIIYQVIDDFVDYKTKKVEEIDGSAKQLFKYYREGKLEEYVRSVYLEYKQKYDELISNIPFQSKYLSEIRSLPEFLANGLLKEANIDKI</sequence>
<dbReference type="Proteomes" id="UP000275843">
    <property type="component" value="Chromosome"/>
</dbReference>
<evidence type="ECO:0000313" key="19">
    <source>
        <dbReference type="Proteomes" id="UP000033057"/>
    </source>
</evidence>
<dbReference type="AlphaFoldDB" id="A0A0E3KA03"/>
<evidence type="ECO:0000313" key="11">
    <source>
        <dbReference type="EMBL" id="AZF69725.1"/>
    </source>
</evidence>
<evidence type="ECO:0000256" key="1">
    <source>
        <dbReference type="ARBA" id="ARBA00001946"/>
    </source>
</evidence>
<protein>
    <submittedName>
        <fullName evidence="18">Geranylgeranyl pyrophosphate synthase</fullName>
    </submittedName>
    <submittedName>
        <fullName evidence="8">Polyprenyl synthetase family protein</fullName>
    </submittedName>
</protein>
<evidence type="ECO:0000313" key="18">
    <source>
        <dbReference type="EMBL" id="SAI86030.1"/>
    </source>
</evidence>
<dbReference type="KEGG" id="ssol:SULB_0150"/>
<evidence type="ECO:0000313" key="28">
    <source>
        <dbReference type="Proteomes" id="UP000278715"/>
    </source>
</evidence>
<evidence type="ECO:0000313" key="16">
    <source>
        <dbReference type="EMBL" id="AZF82786.1"/>
    </source>
</evidence>
<dbReference type="SUPFAM" id="SSF48576">
    <property type="entry name" value="Terpenoid synthases"/>
    <property type="match status" value="1"/>
</dbReference>
<evidence type="ECO:0000313" key="25">
    <source>
        <dbReference type="Proteomes" id="UP000273194"/>
    </source>
</evidence>
<evidence type="ECO:0000256" key="4">
    <source>
        <dbReference type="ARBA" id="ARBA00022723"/>
    </source>
</evidence>
<dbReference type="NCBIfam" id="NF040936">
    <property type="entry name" value="hexpp_archaea"/>
    <property type="match status" value="1"/>
</dbReference>
<gene>
    <name evidence="17" type="ORF">HFC64_07090</name>
    <name evidence="18" type="ORF">SSOP1_2476</name>
    <name evidence="9" type="ORF">SULA_0149</name>
    <name evidence="7" type="ORF">SULB_0150</name>
    <name evidence="8" type="ORF">SULC_0149</name>
    <name evidence="10" type="ORF">SULG_00760</name>
    <name evidence="11" type="ORF">SULH_00760</name>
    <name evidence="12" type="ORF">SULI_00760</name>
    <name evidence="13" type="ORF">SULM_00760</name>
    <name evidence="14" type="ORF">SULN_00760</name>
    <name evidence="15" type="ORF">SULO_00770</name>
    <name evidence="16" type="ORF">SULZ_00770</name>
</gene>
<evidence type="ECO:0000256" key="3">
    <source>
        <dbReference type="ARBA" id="ARBA00022679"/>
    </source>
</evidence>
<evidence type="ECO:0000256" key="5">
    <source>
        <dbReference type="ARBA" id="ARBA00022842"/>
    </source>
</evidence>
<reference evidence="23 24" key="4">
    <citation type="journal article" date="2018" name="Proc. Natl. Acad. Sci. U.S.A.">
        <title>Nonmutational mechanism of inheritance in the Archaeon Sulfolobus solfataricus.</title>
        <authorList>
            <person name="Payne S."/>
            <person name="McCarthy S."/>
            <person name="Johnson T."/>
            <person name="North E."/>
            <person name="Blum P."/>
        </authorList>
    </citation>
    <scope>NUCLEOTIDE SEQUENCE [LARGE SCALE GENOMIC DNA]</scope>
    <source>
        <strain evidence="11 23">SARC-H</strain>
        <strain evidence="12 27">SARC-I</strain>
        <strain evidence="14 28">SARC-N</strain>
        <strain evidence="15 29">SARC-O</strain>
        <strain evidence="16 24">SUL120</strain>
        <strain evidence="10 25">SULG</strain>
        <strain evidence="13 26">SULM</strain>
    </source>
</reference>
<dbReference type="Proteomes" id="UP000594632">
    <property type="component" value="Chromosome"/>
</dbReference>
<dbReference type="Proteomes" id="UP000273194">
    <property type="component" value="Chromosome"/>
</dbReference>
<accession>A0A0E3KA03</accession>
<dbReference type="EMBL" id="CP050869">
    <property type="protein sequence ID" value="QPG49611.1"/>
    <property type="molecule type" value="Genomic_DNA"/>
</dbReference>
<dbReference type="GeneID" id="44128070"/>
<keyword evidence="5" id="KW-0460">Magnesium</keyword>
<dbReference type="PANTHER" id="PTHR12001">
    <property type="entry name" value="GERANYLGERANYL PYROPHOSPHATE SYNTHASE"/>
    <property type="match status" value="1"/>
</dbReference>
<evidence type="ECO:0000313" key="30">
    <source>
        <dbReference type="Proteomes" id="UP000594632"/>
    </source>
</evidence>
<dbReference type="Gene3D" id="1.10.600.10">
    <property type="entry name" value="Farnesyl Diphosphate Synthase"/>
    <property type="match status" value="1"/>
</dbReference>
<proteinExistence type="inferred from homology"/>
<reference evidence="18" key="2">
    <citation type="submission" date="2016-04" db="EMBL/GenBank/DDBJ databases">
        <authorList>
            <person name="Evans L.H."/>
            <person name="Alamgir A."/>
            <person name="Owens N."/>
            <person name="Weber N.D."/>
            <person name="Virtaneva K."/>
            <person name="Barbian K."/>
            <person name="Babar A."/>
            <person name="Rosenke K."/>
        </authorList>
    </citation>
    <scope>NUCLEOTIDE SEQUENCE</scope>
    <source>
        <strain evidence="18">P1</strain>
    </source>
</reference>
<evidence type="ECO:0000313" key="27">
    <source>
        <dbReference type="Proteomes" id="UP000275843"/>
    </source>
</evidence>
<dbReference type="InterPro" id="IPR033749">
    <property type="entry name" value="Polyprenyl_synt_CS"/>
</dbReference>
<dbReference type="PATRIC" id="fig|2287.6.peg.157"/>
<evidence type="ECO:0000313" key="14">
    <source>
        <dbReference type="EMBL" id="AZF77572.1"/>
    </source>
</evidence>
<evidence type="ECO:0000313" key="10">
    <source>
        <dbReference type="EMBL" id="AZF67105.1"/>
    </source>
</evidence>
<evidence type="ECO:0000313" key="15">
    <source>
        <dbReference type="EMBL" id="AZF80180.1"/>
    </source>
</evidence>
<dbReference type="Proteomes" id="UP000033106">
    <property type="component" value="Chromosome"/>
</dbReference>
<dbReference type="SMR" id="A0A0E3KA03"/>
<dbReference type="GeneID" id="1453823"/>
<dbReference type="KEGG" id="ssoa:SULA_0149"/>
<dbReference type="EMBL" id="CP011055">
    <property type="protein sequence ID" value="AKA72594.1"/>
    <property type="molecule type" value="Genomic_DNA"/>
</dbReference>
<evidence type="ECO:0000313" key="17">
    <source>
        <dbReference type="EMBL" id="QPG49611.1"/>
    </source>
</evidence>
<dbReference type="OMA" id="DDVMDKH"/>
<evidence type="ECO:0000313" key="8">
    <source>
        <dbReference type="EMBL" id="AKA75293.1"/>
    </source>
</evidence>
<dbReference type="PANTHER" id="PTHR12001:SF85">
    <property type="entry name" value="SHORT CHAIN ISOPRENYL DIPHOSPHATE SYNTHASE"/>
    <property type="match status" value="1"/>
</dbReference>